<dbReference type="FunFam" id="2.60.40.420:FF:000045">
    <property type="entry name" value="Laccase 2"/>
    <property type="match status" value="1"/>
</dbReference>
<keyword evidence="3" id="KW-0560">Oxidoreductase</keyword>
<dbReference type="GO" id="GO:0005507">
    <property type="term" value="F:copper ion binding"/>
    <property type="evidence" value="ECO:0007669"/>
    <property type="project" value="InterPro"/>
</dbReference>
<dbReference type="Pfam" id="PF00394">
    <property type="entry name" value="Cu-oxidase"/>
    <property type="match status" value="1"/>
</dbReference>
<evidence type="ECO:0000256" key="2">
    <source>
        <dbReference type="ARBA" id="ARBA00022723"/>
    </source>
</evidence>
<evidence type="ECO:0000256" key="1">
    <source>
        <dbReference type="ARBA" id="ARBA00010609"/>
    </source>
</evidence>
<evidence type="ECO:0000313" key="6">
    <source>
        <dbReference type="EMBL" id="KIL56825.1"/>
    </source>
</evidence>
<dbReference type="Gene3D" id="2.60.40.420">
    <property type="entry name" value="Cupredoxins - blue copper proteins"/>
    <property type="match status" value="2"/>
</dbReference>
<feature type="domain" description="Plastocyanin-like" evidence="5">
    <location>
        <begin position="199"/>
        <end position="319"/>
    </location>
</feature>
<dbReference type="Proteomes" id="UP000054549">
    <property type="component" value="Unassembled WGS sequence"/>
</dbReference>
<dbReference type="InParanoid" id="A0A0C2S2D8"/>
<feature type="non-terminal residue" evidence="6">
    <location>
        <position position="369"/>
    </location>
</feature>
<protein>
    <submittedName>
        <fullName evidence="6">Multicopper oxidase</fullName>
    </submittedName>
</protein>
<proteinExistence type="inferred from homology"/>
<dbReference type="EMBL" id="KN818398">
    <property type="protein sequence ID" value="KIL56825.1"/>
    <property type="molecule type" value="Genomic_DNA"/>
</dbReference>
<dbReference type="PANTHER" id="PTHR11709">
    <property type="entry name" value="MULTI-COPPER OXIDASE"/>
    <property type="match status" value="1"/>
</dbReference>
<dbReference type="InterPro" id="IPR008972">
    <property type="entry name" value="Cupredoxin"/>
</dbReference>
<dbReference type="InterPro" id="IPR033138">
    <property type="entry name" value="Cu_oxidase_CS"/>
</dbReference>
<dbReference type="CDD" id="cd13903">
    <property type="entry name" value="CuRO_3_Tv-LCC_like"/>
    <property type="match status" value="1"/>
</dbReference>
<name>A0A0C2S2D8_AMAMK</name>
<comment type="similarity">
    <text evidence="1">Belongs to the multicopper oxidase family.</text>
</comment>
<dbReference type="InterPro" id="IPR045087">
    <property type="entry name" value="Cu-oxidase_fam"/>
</dbReference>
<dbReference type="SUPFAM" id="SSF49503">
    <property type="entry name" value="Cupredoxins"/>
    <property type="match status" value="2"/>
</dbReference>
<evidence type="ECO:0000259" key="5">
    <source>
        <dbReference type="Pfam" id="PF07731"/>
    </source>
</evidence>
<dbReference type="AlphaFoldDB" id="A0A0C2S2D8"/>
<dbReference type="PANTHER" id="PTHR11709:SF511">
    <property type="entry name" value="LACCASE"/>
    <property type="match status" value="1"/>
</dbReference>
<dbReference type="InterPro" id="IPR011706">
    <property type="entry name" value="Cu-oxidase_C"/>
</dbReference>
<dbReference type="InterPro" id="IPR001117">
    <property type="entry name" value="Cu-oxidase_2nd"/>
</dbReference>
<sequence length="369" mass="39768">MVSRQDTPYHTPTLLEKALVPTPDATLINGLGQYPGGPNSSLAIVNVKQGTRYRMRLISVSCEPGFIFSIDNHNMTIIEADGISTNSVTVNSLQIFAGQRYSFVLKAYQPVGNYWIRATPDRGPVGSAILRYAGAPVADPTTVPANTTIALSETSLSPLYDAGAPGNPVQGGADVNINFNIFFNTTDSKYQVNGATFDPPSTPVLLQILSGARTAQELLSPGSIYILPRNKSVEVTIPGGSAGSPHPMHLHGQTFDVVRSAGSSIYNYKNPVRRDVVNTGFAGDNVTFRFSTENPGPWIMHCHIDWHLNIGLAIVFVTDVDTTATFDPPGMSLFPDSGYPIHGHYLQRHGISYAILHRGSVFGPSRVSL</sequence>
<dbReference type="HOGENOM" id="CLU_006504_2_1_1"/>
<dbReference type="STRING" id="946122.A0A0C2S2D8"/>
<evidence type="ECO:0000259" key="4">
    <source>
        <dbReference type="Pfam" id="PF00394"/>
    </source>
</evidence>
<dbReference type="GO" id="GO:0016491">
    <property type="term" value="F:oxidoreductase activity"/>
    <property type="evidence" value="ECO:0007669"/>
    <property type="project" value="UniProtKB-KW"/>
</dbReference>
<dbReference type="OrthoDB" id="2121828at2759"/>
<dbReference type="PROSITE" id="PS00080">
    <property type="entry name" value="MULTICOPPER_OXIDASE2"/>
    <property type="match status" value="1"/>
</dbReference>
<feature type="domain" description="Plastocyanin-like" evidence="4">
    <location>
        <begin position="19"/>
        <end position="135"/>
    </location>
</feature>
<accession>A0A0C2S2D8</accession>
<dbReference type="Pfam" id="PF07731">
    <property type="entry name" value="Cu-oxidase_2"/>
    <property type="match status" value="1"/>
</dbReference>
<reference evidence="6 7" key="1">
    <citation type="submission" date="2014-04" db="EMBL/GenBank/DDBJ databases">
        <title>Evolutionary Origins and Diversification of the Mycorrhizal Mutualists.</title>
        <authorList>
            <consortium name="DOE Joint Genome Institute"/>
            <consortium name="Mycorrhizal Genomics Consortium"/>
            <person name="Kohler A."/>
            <person name="Kuo A."/>
            <person name="Nagy L.G."/>
            <person name="Floudas D."/>
            <person name="Copeland A."/>
            <person name="Barry K.W."/>
            <person name="Cichocki N."/>
            <person name="Veneault-Fourrey C."/>
            <person name="LaButti K."/>
            <person name="Lindquist E.A."/>
            <person name="Lipzen A."/>
            <person name="Lundell T."/>
            <person name="Morin E."/>
            <person name="Murat C."/>
            <person name="Riley R."/>
            <person name="Ohm R."/>
            <person name="Sun H."/>
            <person name="Tunlid A."/>
            <person name="Henrissat B."/>
            <person name="Grigoriev I.V."/>
            <person name="Hibbett D.S."/>
            <person name="Martin F."/>
        </authorList>
    </citation>
    <scope>NUCLEOTIDE SEQUENCE [LARGE SCALE GENOMIC DNA]</scope>
    <source>
        <strain evidence="6 7">Koide BX008</strain>
    </source>
</reference>
<evidence type="ECO:0000313" key="7">
    <source>
        <dbReference type="Proteomes" id="UP000054549"/>
    </source>
</evidence>
<dbReference type="PROSITE" id="PS00079">
    <property type="entry name" value="MULTICOPPER_OXIDASE1"/>
    <property type="match status" value="1"/>
</dbReference>
<keyword evidence="7" id="KW-1185">Reference proteome</keyword>
<evidence type="ECO:0000256" key="3">
    <source>
        <dbReference type="ARBA" id="ARBA00023002"/>
    </source>
</evidence>
<keyword evidence="2" id="KW-0479">Metal-binding</keyword>
<gene>
    <name evidence="6" type="ORF">M378DRAFT_172361</name>
</gene>
<organism evidence="6 7">
    <name type="scientific">Amanita muscaria (strain Koide BX008)</name>
    <dbReference type="NCBI Taxonomy" id="946122"/>
    <lineage>
        <taxon>Eukaryota</taxon>
        <taxon>Fungi</taxon>
        <taxon>Dikarya</taxon>
        <taxon>Basidiomycota</taxon>
        <taxon>Agaricomycotina</taxon>
        <taxon>Agaricomycetes</taxon>
        <taxon>Agaricomycetidae</taxon>
        <taxon>Agaricales</taxon>
        <taxon>Pluteineae</taxon>
        <taxon>Amanitaceae</taxon>
        <taxon>Amanita</taxon>
    </lineage>
</organism>
<dbReference type="InterPro" id="IPR002355">
    <property type="entry name" value="Cu_oxidase_Cu_BS"/>
</dbReference>